<gene>
    <name evidence="4" type="ORF">ICJ83_08535</name>
</gene>
<dbReference type="InterPro" id="IPR008928">
    <property type="entry name" value="6-hairpin_glycosidase_sf"/>
</dbReference>
<feature type="domain" description="Alpha fucosidase A-like C-terminal" evidence="2">
    <location>
        <begin position="704"/>
        <end position="771"/>
    </location>
</feature>
<sequence>MSYRIHIKFNPFFFLLLFFISICQGQEHLLWYNSPAENWNEALPLGNGKIGVMVFGNPISERIQLNDDSMWPGNDPSWVEPEGNKQDLENIRSYLFVGNNKAADSLFVEKFSRKSIVRSHQTLGDLFINYQHENITDYRRELNIEKATSKVTFKANGHQFTQDIFVSHPHKAIVIKLTTQDPNGLNAILRLSRPKDASFDTATTFSTDEGLLIMQGEVTQREGKFNSEPSPILNGVKFETALKTNIQGGSVATKNNQIDLKNVKQATLYIVNNTSYYFEDYSNQNRKDLKSIGSKTYEELEKAHIKDYQQFYNRVTLRLNDNDKSNIPTNERLEAIKKGEIDTGLESLLFNYGRYLLIASSREGTNPANLQGLWNQHINAPWNADYHLNINLQMNYWLADVTGLSELNNPLFDYLDRLVESGKSTASINFGCEGSFIPHASDLWVPTWMRAPTAFWGCSMGAGGWAMQHYWQHYRFTKDEKFLKNRLFPALHEITKFYSDWIIVDPRDGTLISAPSTSPENQFINANGNSVASCLGSAMDQQVIHEVFENYLKTCEILNINNDFIEKIKTQKNKLRPGFVLGEDGRILEWDRPYKEPEPGHRHMSHLYGFHPGNSVTKESHPEIFEAVRKTLDYRLDHGGAGTGWSRAWLINCSARLLDEKMAHEHIQLLFQKSISKNLFDLHPPFQIDGNFGYTAGIAEMLIQSHEEDVVRILPVLPDAWKNGFVKGLKARGGLTLNLSWSNNSLDEAKITSAYNYQFKLIYKNFSETITLKKGETYTFKPNF</sequence>
<name>A0A8J6Q060_9FLAO</name>
<dbReference type="InterPro" id="IPR012341">
    <property type="entry name" value="6hp_glycosidase-like_sf"/>
</dbReference>
<keyword evidence="5" id="KW-1185">Reference proteome</keyword>
<dbReference type="PIRSF" id="PIRSF007663">
    <property type="entry name" value="UCP007663"/>
    <property type="match status" value="1"/>
</dbReference>
<evidence type="ECO:0000259" key="3">
    <source>
        <dbReference type="Pfam" id="PF22124"/>
    </source>
</evidence>
<dbReference type="AlphaFoldDB" id="A0A8J6Q060"/>
<dbReference type="Proteomes" id="UP000600588">
    <property type="component" value="Unassembled WGS sequence"/>
</dbReference>
<dbReference type="GO" id="GO:0005975">
    <property type="term" value="P:carbohydrate metabolic process"/>
    <property type="evidence" value="ECO:0007669"/>
    <property type="project" value="InterPro"/>
</dbReference>
<protein>
    <submittedName>
        <fullName evidence="4">Glycoside hydrolase family 95 protein</fullName>
    </submittedName>
</protein>
<evidence type="ECO:0000259" key="2">
    <source>
        <dbReference type="Pfam" id="PF21307"/>
    </source>
</evidence>
<reference evidence="4 5" key="1">
    <citation type="submission" date="2020-09" db="EMBL/GenBank/DDBJ databases">
        <title>TT11 complete genome.</title>
        <authorList>
            <person name="Wu Z."/>
        </authorList>
    </citation>
    <scope>NUCLEOTIDE SEQUENCE [LARGE SCALE GENOMIC DNA]</scope>
    <source>
        <strain evidence="4 5">TT11</strain>
    </source>
</reference>
<dbReference type="Pfam" id="PF22124">
    <property type="entry name" value="Glyco_hydro_95_cat"/>
    <property type="match status" value="1"/>
</dbReference>
<dbReference type="InterPro" id="IPR016518">
    <property type="entry name" value="Alpha-L-fucosidase"/>
</dbReference>
<dbReference type="Pfam" id="PF14498">
    <property type="entry name" value="Glyco_hyd_65N_2"/>
    <property type="match status" value="1"/>
</dbReference>
<evidence type="ECO:0000259" key="1">
    <source>
        <dbReference type="Pfam" id="PF14498"/>
    </source>
</evidence>
<feature type="domain" description="Glycosyl hydrolase family 95 N-terminal" evidence="1">
    <location>
        <begin position="30"/>
        <end position="276"/>
    </location>
</feature>
<accession>A0A8J6Q060</accession>
<dbReference type="InterPro" id="IPR027414">
    <property type="entry name" value="GH95_N_dom"/>
</dbReference>
<dbReference type="GO" id="GO:0004560">
    <property type="term" value="F:alpha-L-fucosidase activity"/>
    <property type="evidence" value="ECO:0007669"/>
    <property type="project" value="InterPro"/>
</dbReference>
<dbReference type="PANTHER" id="PTHR31084:SF0">
    <property type="entry name" value="ALPHA-L-FUCOSIDASE 2"/>
    <property type="match status" value="1"/>
</dbReference>
<comment type="caution">
    <text evidence="4">The sequence shown here is derived from an EMBL/GenBank/DDBJ whole genome shotgun (WGS) entry which is preliminary data.</text>
</comment>
<evidence type="ECO:0000313" key="5">
    <source>
        <dbReference type="Proteomes" id="UP000600588"/>
    </source>
</evidence>
<dbReference type="SUPFAM" id="SSF48208">
    <property type="entry name" value="Six-hairpin glycosidases"/>
    <property type="match status" value="1"/>
</dbReference>
<dbReference type="Pfam" id="PF21307">
    <property type="entry name" value="Glyco_hydro_95_C"/>
    <property type="match status" value="1"/>
</dbReference>
<dbReference type="EMBL" id="JACVXB010000003">
    <property type="protein sequence ID" value="MBD0832177.1"/>
    <property type="molecule type" value="Genomic_DNA"/>
</dbReference>
<dbReference type="InterPro" id="IPR054363">
    <property type="entry name" value="GH95_cat"/>
</dbReference>
<dbReference type="RefSeq" id="WP_188229966.1">
    <property type="nucleotide sequence ID" value="NZ_JACVXB010000003.1"/>
</dbReference>
<feature type="domain" description="Glycosyl hydrolase family 95 catalytic" evidence="3">
    <location>
        <begin position="296"/>
        <end position="702"/>
    </location>
</feature>
<evidence type="ECO:0000313" key="4">
    <source>
        <dbReference type="EMBL" id="MBD0832177.1"/>
    </source>
</evidence>
<dbReference type="Gene3D" id="1.50.10.10">
    <property type="match status" value="1"/>
</dbReference>
<dbReference type="InterPro" id="IPR049053">
    <property type="entry name" value="AFCA-like_C"/>
</dbReference>
<organism evidence="4 5">
    <name type="scientific">Aestuariibaculum sediminum</name>
    <dbReference type="NCBI Taxonomy" id="2770637"/>
    <lineage>
        <taxon>Bacteria</taxon>
        <taxon>Pseudomonadati</taxon>
        <taxon>Bacteroidota</taxon>
        <taxon>Flavobacteriia</taxon>
        <taxon>Flavobacteriales</taxon>
        <taxon>Flavobacteriaceae</taxon>
    </lineage>
</organism>
<keyword evidence="4" id="KW-0378">Hydrolase</keyword>
<proteinExistence type="predicted"/>
<dbReference type="PANTHER" id="PTHR31084">
    <property type="entry name" value="ALPHA-L-FUCOSIDASE 2"/>
    <property type="match status" value="1"/>
</dbReference>